<name>A0ACC4BY21_POPAL</name>
<comment type="caution">
    <text evidence="1">The sequence shown here is derived from an EMBL/GenBank/DDBJ whole genome shotgun (WGS) entry which is preliminary data.</text>
</comment>
<proteinExistence type="predicted"/>
<dbReference type="EMBL" id="RCHU02000007">
    <property type="protein sequence ID" value="KAL3583505.1"/>
    <property type="molecule type" value="Genomic_DNA"/>
</dbReference>
<gene>
    <name evidence="1" type="ORF">D5086_014566</name>
</gene>
<evidence type="ECO:0000313" key="1">
    <source>
        <dbReference type="EMBL" id="KAL3583505.1"/>
    </source>
</evidence>
<evidence type="ECO:0000313" key="2">
    <source>
        <dbReference type="Proteomes" id="UP000309997"/>
    </source>
</evidence>
<organism evidence="1 2">
    <name type="scientific">Populus alba</name>
    <name type="common">White poplar</name>
    <dbReference type="NCBI Taxonomy" id="43335"/>
    <lineage>
        <taxon>Eukaryota</taxon>
        <taxon>Viridiplantae</taxon>
        <taxon>Streptophyta</taxon>
        <taxon>Embryophyta</taxon>
        <taxon>Tracheophyta</taxon>
        <taxon>Spermatophyta</taxon>
        <taxon>Magnoliopsida</taxon>
        <taxon>eudicotyledons</taxon>
        <taxon>Gunneridae</taxon>
        <taxon>Pentapetalae</taxon>
        <taxon>rosids</taxon>
        <taxon>fabids</taxon>
        <taxon>Malpighiales</taxon>
        <taxon>Salicaceae</taxon>
        <taxon>Saliceae</taxon>
        <taxon>Populus</taxon>
    </lineage>
</organism>
<keyword evidence="2" id="KW-1185">Reference proteome</keyword>
<dbReference type="Proteomes" id="UP000309997">
    <property type="component" value="Unassembled WGS sequence"/>
</dbReference>
<sequence>MIHLDGSWCDATQLKDMQWARVKIQSWRVRASSEAQSLAVHNEVESIDAESESNGYGLLLASLCCVALFKQDLIALNALQILTSTLPPKLKHWHLAPLGYFSVQDWQQVLAAGMQNSESPSKKQLHQC</sequence>
<reference evidence="1 2" key="1">
    <citation type="journal article" date="2024" name="Plant Biotechnol. J.">
        <title>Genome and CRISPR/Cas9 system of a widespread forest tree (Populus alba) in the world.</title>
        <authorList>
            <person name="Liu Y.J."/>
            <person name="Jiang P.F."/>
            <person name="Han X.M."/>
            <person name="Li X.Y."/>
            <person name="Wang H.M."/>
            <person name="Wang Y.J."/>
            <person name="Wang X.X."/>
            <person name="Zeng Q.Y."/>
        </authorList>
    </citation>
    <scope>NUCLEOTIDE SEQUENCE [LARGE SCALE GENOMIC DNA]</scope>
    <source>
        <strain evidence="2">cv. PAL-ZL1</strain>
    </source>
</reference>
<accession>A0ACC4BY21</accession>
<protein>
    <submittedName>
        <fullName evidence="1">Uncharacterized protein</fullName>
    </submittedName>
</protein>